<evidence type="ECO:0000256" key="9">
    <source>
        <dbReference type="ARBA" id="ARBA00022741"/>
    </source>
</evidence>
<evidence type="ECO:0000256" key="11">
    <source>
        <dbReference type="ARBA" id="ARBA00022840"/>
    </source>
</evidence>
<evidence type="ECO:0000313" key="16">
    <source>
        <dbReference type="EMBL" id="KIK29439.1"/>
    </source>
</evidence>
<dbReference type="PROSITE" id="PS00793">
    <property type="entry name" value="DHPS_2"/>
    <property type="match status" value="1"/>
</dbReference>
<evidence type="ECO:0000256" key="13">
    <source>
        <dbReference type="ARBA" id="ARBA00022909"/>
    </source>
</evidence>
<comment type="catalytic activity">
    <reaction evidence="2">
        <text>6-hydroxymethyl-7,8-dihydropterin + ATP = (7,8-dihydropterin-6-yl)methyl diphosphate + AMP + H(+)</text>
        <dbReference type="Rhea" id="RHEA:11412"/>
        <dbReference type="ChEBI" id="CHEBI:15378"/>
        <dbReference type="ChEBI" id="CHEBI:30616"/>
        <dbReference type="ChEBI" id="CHEBI:44841"/>
        <dbReference type="ChEBI" id="CHEBI:72950"/>
        <dbReference type="ChEBI" id="CHEBI:456215"/>
        <dbReference type="EC" id="2.7.6.3"/>
    </reaction>
</comment>
<dbReference type="InterPro" id="IPR045031">
    <property type="entry name" value="DHP_synth-like"/>
</dbReference>
<evidence type="ECO:0000256" key="2">
    <source>
        <dbReference type="ARBA" id="ARBA00000198"/>
    </source>
</evidence>
<dbReference type="InterPro" id="IPR000550">
    <property type="entry name" value="Hppk"/>
</dbReference>
<reference evidence="16 17" key="1">
    <citation type="submission" date="2014-04" db="EMBL/GenBank/DDBJ databases">
        <authorList>
            <consortium name="DOE Joint Genome Institute"/>
            <person name="Kuo A."/>
            <person name="Kohler A."/>
            <person name="Costa M.D."/>
            <person name="Nagy L.G."/>
            <person name="Floudas D."/>
            <person name="Copeland A."/>
            <person name="Barry K.W."/>
            <person name="Cichocki N."/>
            <person name="Veneault-Fourrey C."/>
            <person name="LaButti K."/>
            <person name="Lindquist E.A."/>
            <person name="Lipzen A."/>
            <person name="Lundell T."/>
            <person name="Morin E."/>
            <person name="Murat C."/>
            <person name="Sun H."/>
            <person name="Tunlid A."/>
            <person name="Henrissat B."/>
            <person name="Grigoriev I.V."/>
            <person name="Hibbett D.S."/>
            <person name="Martin F."/>
            <person name="Nordberg H.P."/>
            <person name="Cantor M.N."/>
            <person name="Hua S.X."/>
        </authorList>
    </citation>
    <scope>NUCLEOTIDE SEQUENCE [LARGE SCALE GENOMIC DNA]</scope>
    <source>
        <strain evidence="16 17">441</strain>
    </source>
</reference>
<evidence type="ECO:0000256" key="7">
    <source>
        <dbReference type="ARBA" id="ARBA00022679"/>
    </source>
</evidence>
<dbReference type="InterPro" id="IPR000489">
    <property type="entry name" value="Pterin-binding_dom"/>
</dbReference>
<evidence type="ECO:0000313" key="17">
    <source>
        <dbReference type="Proteomes" id="UP000054018"/>
    </source>
</evidence>
<evidence type="ECO:0000256" key="12">
    <source>
        <dbReference type="ARBA" id="ARBA00022842"/>
    </source>
</evidence>
<comment type="pathway">
    <text evidence="4">Cofactor biosynthesis; tetrahydrofolate biosynthesis; 7,8-dihydrofolate from 2-amino-4-hydroxy-6-hydroxymethyl-7,8-dihydropteridine diphosphate and 4-aminobenzoate: step 1/2.</text>
</comment>
<dbReference type="HOGENOM" id="CLU_008023_2_0_1"/>
<dbReference type="Pfam" id="PF01288">
    <property type="entry name" value="HPPK"/>
    <property type="match status" value="1"/>
</dbReference>
<dbReference type="NCBIfam" id="TIGR01498">
    <property type="entry name" value="folK"/>
    <property type="match status" value="1"/>
</dbReference>
<dbReference type="PANTHER" id="PTHR20941:SF1">
    <property type="entry name" value="FOLIC ACID SYNTHESIS PROTEIN FOL1"/>
    <property type="match status" value="1"/>
</dbReference>
<keyword evidence="10" id="KW-0418">Kinase</keyword>
<proteinExistence type="inferred from homology"/>
<organism evidence="16 17">
    <name type="scientific">Pisolithus microcarpus 441</name>
    <dbReference type="NCBI Taxonomy" id="765257"/>
    <lineage>
        <taxon>Eukaryota</taxon>
        <taxon>Fungi</taxon>
        <taxon>Dikarya</taxon>
        <taxon>Basidiomycota</taxon>
        <taxon>Agaricomycotina</taxon>
        <taxon>Agaricomycetes</taxon>
        <taxon>Agaricomycetidae</taxon>
        <taxon>Boletales</taxon>
        <taxon>Sclerodermatineae</taxon>
        <taxon>Pisolithaceae</taxon>
        <taxon>Pisolithus</taxon>
    </lineage>
</organism>
<evidence type="ECO:0000256" key="10">
    <source>
        <dbReference type="ARBA" id="ARBA00022777"/>
    </source>
</evidence>
<comment type="cofactor">
    <cofactor evidence="3">
        <name>Mg(2+)</name>
        <dbReference type="ChEBI" id="CHEBI:18420"/>
    </cofactor>
</comment>
<reference evidence="17" key="2">
    <citation type="submission" date="2015-01" db="EMBL/GenBank/DDBJ databases">
        <title>Evolutionary Origins and Diversification of the Mycorrhizal Mutualists.</title>
        <authorList>
            <consortium name="DOE Joint Genome Institute"/>
            <consortium name="Mycorrhizal Genomics Consortium"/>
            <person name="Kohler A."/>
            <person name="Kuo A."/>
            <person name="Nagy L.G."/>
            <person name="Floudas D."/>
            <person name="Copeland A."/>
            <person name="Barry K.W."/>
            <person name="Cichocki N."/>
            <person name="Veneault-Fourrey C."/>
            <person name="LaButti K."/>
            <person name="Lindquist E.A."/>
            <person name="Lipzen A."/>
            <person name="Lundell T."/>
            <person name="Morin E."/>
            <person name="Murat C."/>
            <person name="Riley R."/>
            <person name="Ohm R."/>
            <person name="Sun H."/>
            <person name="Tunlid A."/>
            <person name="Henrissat B."/>
            <person name="Grigoriev I.V."/>
            <person name="Hibbett D.S."/>
            <person name="Martin F."/>
        </authorList>
    </citation>
    <scope>NUCLEOTIDE SEQUENCE [LARGE SCALE GENOMIC DNA]</scope>
    <source>
        <strain evidence="17">441</strain>
    </source>
</reference>
<dbReference type="InterPro" id="IPR035907">
    <property type="entry name" value="Hppk_sf"/>
</dbReference>
<dbReference type="STRING" id="765257.A0A0C9ZU35"/>
<evidence type="ECO:0000256" key="1">
    <source>
        <dbReference type="ARBA" id="ARBA00000012"/>
    </source>
</evidence>
<dbReference type="EMBL" id="KN833689">
    <property type="protein sequence ID" value="KIK29439.1"/>
    <property type="molecule type" value="Genomic_DNA"/>
</dbReference>
<sequence length="577" mass="62802">MTSFALTPPRQPSPVSSSPGCTSLQQLLHSGGSAIDRCRSASIIHTVAIALGSNLGDRFANIETALRLLEVPQALLEDSDNGAQVTVIDTSFMYETAPMYVTDQPRFANCACIVETNLQPVTLLRLLKKIEDVVGRVPTIRNGPRAIDLDILTYDSEKIDTRPEDKRDDLQNFTGELVVPHPRLAEREFVLRPLNDMMSDFVHPVHGKTIRTLFNDLLSARRVDEPPMLKVLPFPKYPFIATLTPYGFPSVPPTAKYWIISSTDSVGKPGPHTTHIMATLNTTPDSFSDGSMYDTVPAALKYVRTSVESGAHIIDVGGYSTRPGATFVSESEETDRVAPIISAIRTDESEDVANVLISIDTFRWKVAEAAVQAGANCINDVYAFTGPDYPLVQASAEHFLQMRGVARRLSVPVVLMHSRGDARLNKDYSYYHGDLVCAIQSELGDKVEAIVRGAGGVRRWLVIVDPGIGFSKPADAQYTLLSRVASITADKPGNRLVGYPLLVGTSKKSFLASVLQRPDPVGTYKGRKTGPQGRIWATAATVACAVQQGANVVRVHDVLQMRDVVATSSAIWNGLDS</sequence>
<dbReference type="CDD" id="cd00739">
    <property type="entry name" value="DHPS"/>
    <property type="match status" value="1"/>
</dbReference>
<dbReference type="SUPFAM" id="SSF51717">
    <property type="entry name" value="Dihydropteroate synthetase-like"/>
    <property type="match status" value="1"/>
</dbReference>
<dbReference type="PROSITE" id="PS00794">
    <property type="entry name" value="HPPK"/>
    <property type="match status" value="1"/>
</dbReference>
<dbReference type="CDD" id="cd00483">
    <property type="entry name" value="HPPK"/>
    <property type="match status" value="1"/>
</dbReference>
<dbReference type="GO" id="GO:0004156">
    <property type="term" value="F:dihydropteroate synthase activity"/>
    <property type="evidence" value="ECO:0007669"/>
    <property type="project" value="UniProtKB-EC"/>
</dbReference>
<gene>
    <name evidence="16" type="ORF">PISMIDRAFT_89123</name>
</gene>
<keyword evidence="11" id="KW-0067">ATP-binding</keyword>
<dbReference type="OrthoDB" id="615426at2759"/>
<dbReference type="GO" id="GO:0046872">
    <property type="term" value="F:metal ion binding"/>
    <property type="evidence" value="ECO:0007669"/>
    <property type="project" value="UniProtKB-KW"/>
</dbReference>
<dbReference type="GO" id="GO:0046654">
    <property type="term" value="P:tetrahydrofolate biosynthetic process"/>
    <property type="evidence" value="ECO:0007669"/>
    <property type="project" value="UniProtKB-UniPathway"/>
</dbReference>
<dbReference type="PANTHER" id="PTHR20941">
    <property type="entry name" value="FOLATE SYNTHESIS PROTEINS"/>
    <property type="match status" value="1"/>
</dbReference>
<dbReference type="GO" id="GO:0005524">
    <property type="term" value="F:ATP binding"/>
    <property type="evidence" value="ECO:0007669"/>
    <property type="project" value="UniProtKB-KW"/>
</dbReference>
<dbReference type="InterPro" id="IPR011005">
    <property type="entry name" value="Dihydropteroate_synth-like_sf"/>
</dbReference>
<evidence type="ECO:0000259" key="15">
    <source>
        <dbReference type="PROSITE" id="PS50972"/>
    </source>
</evidence>
<comment type="catalytic activity">
    <reaction evidence="1">
        <text>(7,8-dihydropterin-6-yl)methyl diphosphate + 4-aminobenzoate = 7,8-dihydropteroate + diphosphate</text>
        <dbReference type="Rhea" id="RHEA:19949"/>
        <dbReference type="ChEBI" id="CHEBI:17836"/>
        <dbReference type="ChEBI" id="CHEBI:17839"/>
        <dbReference type="ChEBI" id="CHEBI:33019"/>
        <dbReference type="ChEBI" id="CHEBI:72950"/>
        <dbReference type="EC" id="2.5.1.15"/>
    </reaction>
</comment>
<accession>A0A0C9ZU35</accession>
<evidence type="ECO:0000256" key="5">
    <source>
        <dbReference type="ARBA" id="ARBA00005051"/>
    </source>
</evidence>
<dbReference type="InterPro" id="IPR006390">
    <property type="entry name" value="DHP_synth_dom"/>
</dbReference>
<dbReference type="NCBIfam" id="TIGR01496">
    <property type="entry name" value="DHPS"/>
    <property type="match status" value="1"/>
</dbReference>
<comment type="similarity">
    <text evidence="6">In the C-terminal section; belongs to the DHPS family.</text>
</comment>
<protein>
    <submittedName>
        <fullName evidence="16">Unplaced genomic scaffold scaffold_5, whole genome shotgun sequence</fullName>
    </submittedName>
</protein>
<dbReference type="Gene3D" id="3.20.20.20">
    <property type="entry name" value="Dihydropteroate synthase-like"/>
    <property type="match status" value="1"/>
</dbReference>
<keyword evidence="13" id="KW-0289">Folate biosynthesis</keyword>
<keyword evidence="9" id="KW-0547">Nucleotide-binding</keyword>
<dbReference type="AlphaFoldDB" id="A0A0C9ZU35"/>
<dbReference type="Gene3D" id="3.30.70.560">
    <property type="entry name" value="7,8-Dihydro-6-hydroxymethylpterin-pyrophosphokinase HPPK"/>
    <property type="match status" value="1"/>
</dbReference>
<keyword evidence="14" id="KW-0511">Multifunctional enzyme</keyword>
<dbReference type="GO" id="GO:0005740">
    <property type="term" value="C:mitochondrial envelope"/>
    <property type="evidence" value="ECO:0007669"/>
    <property type="project" value="TreeGrafter"/>
</dbReference>
<dbReference type="Pfam" id="PF00809">
    <property type="entry name" value="Pterin_bind"/>
    <property type="match status" value="1"/>
</dbReference>
<dbReference type="GO" id="GO:0046656">
    <property type="term" value="P:folic acid biosynthetic process"/>
    <property type="evidence" value="ECO:0007669"/>
    <property type="project" value="UniProtKB-KW"/>
</dbReference>
<dbReference type="SUPFAM" id="SSF55083">
    <property type="entry name" value="6-hydroxymethyl-7,8-dihydropterin pyrophosphokinase, HPPK"/>
    <property type="match status" value="1"/>
</dbReference>
<feature type="domain" description="Pterin-binding" evidence="15">
    <location>
        <begin position="274"/>
        <end position="566"/>
    </location>
</feature>
<dbReference type="PROSITE" id="PS50972">
    <property type="entry name" value="PTERIN_BINDING"/>
    <property type="match status" value="1"/>
</dbReference>
<evidence type="ECO:0000256" key="4">
    <source>
        <dbReference type="ARBA" id="ARBA00004763"/>
    </source>
</evidence>
<keyword evidence="12" id="KW-0460">Magnesium</keyword>
<dbReference type="GO" id="GO:0016301">
    <property type="term" value="F:kinase activity"/>
    <property type="evidence" value="ECO:0007669"/>
    <property type="project" value="UniProtKB-KW"/>
</dbReference>
<dbReference type="UniPathway" id="UPA00077">
    <property type="reaction ID" value="UER00155"/>
</dbReference>
<keyword evidence="8" id="KW-0479">Metal-binding</keyword>
<dbReference type="GO" id="GO:0003848">
    <property type="term" value="F:2-amino-4-hydroxy-6-hydroxymethyldihydropteridine diphosphokinase activity"/>
    <property type="evidence" value="ECO:0007669"/>
    <property type="project" value="UniProtKB-EC"/>
</dbReference>
<evidence type="ECO:0000256" key="14">
    <source>
        <dbReference type="ARBA" id="ARBA00023268"/>
    </source>
</evidence>
<dbReference type="Proteomes" id="UP000054018">
    <property type="component" value="Unassembled WGS sequence"/>
</dbReference>
<comment type="pathway">
    <text evidence="5">Cofactor biosynthesis; tetrahydrofolate biosynthesis; 2-amino-4-hydroxy-6-hydroxymethyl-7,8-dihydropteridine diphosphate from 7,8-dihydroneopterin triphosphate: step 4/4.</text>
</comment>
<evidence type="ECO:0000256" key="8">
    <source>
        <dbReference type="ARBA" id="ARBA00022723"/>
    </source>
</evidence>
<keyword evidence="7" id="KW-0808">Transferase</keyword>
<name>A0A0C9ZU35_9AGAM</name>
<evidence type="ECO:0000256" key="3">
    <source>
        <dbReference type="ARBA" id="ARBA00001946"/>
    </source>
</evidence>
<evidence type="ECO:0000256" key="6">
    <source>
        <dbReference type="ARBA" id="ARBA00009951"/>
    </source>
</evidence>
<keyword evidence="17" id="KW-1185">Reference proteome</keyword>